<dbReference type="KEGG" id="lit:FPZ52_06680"/>
<organism evidence="1 2">
    <name type="scientific">Qingshengfaniella alkalisoli</name>
    <dbReference type="NCBI Taxonomy" id="2599296"/>
    <lineage>
        <taxon>Bacteria</taxon>
        <taxon>Pseudomonadati</taxon>
        <taxon>Pseudomonadota</taxon>
        <taxon>Alphaproteobacteria</taxon>
        <taxon>Rhodobacterales</taxon>
        <taxon>Paracoccaceae</taxon>
        <taxon>Qingshengfaniella</taxon>
    </lineage>
</organism>
<dbReference type="InterPro" id="IPR052936">
    <property type="entry name" value="Jasmonate_Hydroxylase-like"/>
</dbReference>
<keyword evidence="2" id="KW-1185">Reference proteome</keyword>
<keyword evidence="1" id="KW-0503">Monooxygenase</keyword>
<dbReference type="InterPro" id="IPR011008">
    <property type="entry name" value="Dimeric_a/b-barrel"/>
</dbReference>
<dbReference type="Proteomes" id="UP000318483">
    <property type="component" value="Chromosome"/>
</dbReference>
<sequence length="113" mass="12883">MSRFAPMPDPPYYAVIFANQRTDTDDTRYGAMADWMVELATARPGCIGLESTRDAEGFGITVSYWTNEAEIIAWKADVTHLAAQKTGREKWYEHYRLRVAKVERSYSGPEGRD</sequence>
<dbReference type="RefSeq" id="WP_146364724.1">
    <property type="nucleotide sequence ID" value="NZ_CP042261.1"/>
</dbReference>
<dbReference type="OrthoDB" id="9797060at2"/>
<evidence type="ECO:0000313" key="2">
    <source>
        <dbReference type="Proteomes" id="UP000318483"/>
    </source>
</evidence>
<keyword evidence="1" id="KW-0560">Oxidoreductase</keyword>
<dbReference type="SUPFAM" id="SSF54909">
    <property type="entry name" value="Dimeric alpha+beta barrel"/>
    <property type="match status" value="1"/>
</dbReference>
<gene>
    <name evidence="1" type="ORF">FPZ52_06680</name>
</gene>
<accession>A0A5B8I6V9</accession>
<dbReference type="EMBL" id="CP042261">
    <property type="protein sequence ID" value="QDY69345.1"/>
    <property type="molecule type" value="Genomic_DNA"/>
</dbReference>
<dbReference type="AlphaFoldDB" id="A0A5B8I6V9"/>
<dbReference type="PANTHER" id="PTHR37811">
    <property type="entry name" value="BLL5343 PROTEIN"/>
    <property type="match status" value="1"/>
</dbReference>
<reference evidence="1 2" key="1">
    <citation type="submission" date="2019-07" db="EMBL/GenBank/DDBJ databases">
        <title>Litoreibacter alkalisoli sp. nov., isolated from saline-alkaline soil.</title>
        <authorList>
            <person name="Wang S."/>
            <person name="Xu L."/>
            <person name="Xing Y.-T."/>
            <person name="Sun J.-Q."/>
        </authorList>
    </citation>
    <scope>NUCLEOTIDE SEQUENCE [LARGE SCALE GENOMIC DNA]</scope>
    <source>
        <strain evidence="1 2">LN3S51</strain>
    </source>
</reference>
<proteinExistence type="predicted"/>
<protein>
    <submittedName>
        <fullName evidence="1">Antibiotic biosynthesis monooxygenase</fullName>
    </submittedName>
</protein>
<dbReference type="GO" id="GO:0004497">
    <property type="term" value="F:monooxygenase activity"/>
    <property type="evidence" value="ECO:0007669"/>
    <property type="project" value="UniProtKB-KW"/>
</dbReference>
<name>A0A5B8I6V9_9RHOB</name>
<dbReference type="Gene3D" id="3.30.70.100">
    <property type="match status" value="1"/>
</dbReference>
<dbReference type="PANTHER" id="PTHR37811:SF2">
    <property type="entry name" value="ABM DOMAIN-CONTAINING PROTEIN"/>
    <property type="match status" value="1"/>
</dbReference>
<evidence type="ECO:0000313" key="1">
    <source>
        <dbReference type="EMBL" id="QDY69345.1"/>
    </source>
</evidence>